<dbReference type="InterPro" id="IPR050211">
    <property type="entry name" value="FOX_domain-containing"/>
</dbReference>
<feature type="region of interest" description="Disordered" evidence="5">
    <location>
        <begin position="33"/>
        <end position="57"/>
    </location>
</feature>
<dbReference type="OrthoDB" id="5954824at2759"/>
<dbReference type="Gene3D" id="1.10.10.10">
    <property type="entry name" value="Winged helix-like DNA-binding domain superfamily/Winged helix DNA-binding domain"/>
    <property type="match status" value="1"/>
</dbReference>
<dbReference type="RefSeq" id="XP_029285480.1">
    <property type="nucleotide sequence ID" value="XM_029429620.1"/>
</dbReference>
<dbReference type="SMART" id="SM00339">
    <property type="entry name" value="FH"/>
    <property type="match status" value="1"/>
</dbReference>
<evidence type="ECO:0000256" key="1">
    <source>
        <dbReference type="ARBA" id="ARBA00004123"/>
    </source>
</evidence>
<dbReference type="InterPro" id="IPR036390">
    <property type="entry name" value="WH_DNA-bd_sf"/>
</dbReference>
<feature type="DNA-binding region" description="Fork-head" evidence="4">
    <location>
        <begin position="116"/>
        <end position="209"/>
    </location>
</feature>
<name>A0A6J2PIP1_COTGO</name>
<feature type="compositionally biased region" description="Polar residues" evidence="5">
    <location>
        <begin position="40"/>
        <end position="52"/>
    </location>
</feature>
<dbReference type="InterPro" id="IPR036388">
    <property type="entry name" value="WH-like_DNA-bd_sf"/>
</dbReference>
<dbReference type="InterPro" id="IPR030456">
    <property type="entry name" value="TF_fork_head_CS_2"/>
</dbReference>
<dbReference type="PROSITE" id="PS00658">
    <property type="entry name" value="FORK_HEAD_2"/>
    <property type="match status" value="1"/>
</dbReference>
<dbReference type="GO" id="GO:0005634">
    <property type="term" value="C:nucleus"/>
    <property type="evidence" value="ECO:0007669"/>
    <property type="project" value="UniProtKB-SubCell"/>
</dbReference>
<dbReference type="GO" id="GO:0000981">
    <property type="term" value="F:DNA-binding transcription factor activity, RNA polymerase II-specific"/>
    <property type="evidence" value="ECO:0007669"/>
    <property type="project" value="TreeGrafter"/>
</dbReference>
<dbReference type="CDD" id="cd20035">
    <property type="entry name" value="FH_FOXQ2-like"/>
    <property type="match status" value="1"/>
</dbReference>
<accession>A0A6J2PIP1</accession>
<keyword evidence="3 4" id="KW-0539">Nucleus</keyword>
<dbReference type="FunFam" id="1.10.10.10:FF:000352">
    <property type="entry name" value="Forkhead box Q2"/>
    <property type="match status" value="1"/>
</dbReference>
<evidence type="ECO:0000256" key="3">
    <source>
        <dbReference type="ARBA" id="ARBA00023242"/>
    </source>
</evidence>
<dbReference type="Pfam" id="PF00250">
    <property type="entry name" value="Forkhead"/>
    <property type="match status" value="1"/>
</dbReference>
<evidence type="ECO:0000313" key="8">
    <source>
        <dbReference type="RefSeq" id="XP_029285480.1"/>
    </source>
</evidence>
<keyword evidence="7" id="KW-1185">Reference proteome</keyword>
<evidence type="ECO:0000256" key="4">
    <source>
        <dbReference type="PROSITE-ProRule" id="PRU00089"/>
    </source>
</evidence>
<dbReference type="GO" id="GO:0009653">
    <property type="term" value="P:anatomical structure morphogenesis"/>
    <property type="evidence" value="ECO:0007669"/>
    <property type="project" value="TreeGrafter"/>
</dbReference>
<evidence type="ECO:0000256" key="2">
    <source>
        <dbReference type="ARBA" id="ARBA00023125"/>
    </source>
</evidence>
<dbReference type="KEGG" id="cgob:115006988"/>
<dbReference type="CTD" id="565796"/>
<protein>
    <submittedName>
        <fullName evidence="8">Forkhead box Q2</fullName>
    </submittedName>
</protein>
<dbReference type="Proteomes" id="UP000504630">
    <property type="component" value="Chromosome 4"/>
</dbReference>
<feature type="region of interest" description="Disordered" evidence="5">
    <location>
        <begin position="70"/>
        <end position="116"/>
    </location>
</feature>
<organism evidence="7 8">
    <name type="scientific">Cottoperca gobio</name>
    <name type="common">Frogmouth</name>
    <name type="synonym">Aphritis gobio</name>
    <dbReference type="NCBI Taxonomy" id="56716"/>
    <lineage>
        <taxon>Eukaryota</taxon>
        <taxon>Metazoa</taxon>
        <taxon>Chordata</taxon>
        <taxon>Craniata</taxon>
        <taxon>Vertebrata</taxon>
        <taxon>Euteleostomi</taxon>
        <taxon>Actinopterygii</taxon>
        <taxon>Neopterygii</taxon>
        <taxon>Teleostei</taxon>
        <taxon>Neoteleostei</taxon>
        <taxon>Acanthomorphata</taxon>
        <taxon>Eupercaria</taxon>
        <taxon>Perciformes</taxon>
        <taxon>Notothenioidei</taxon>
        <taxon>Bovichtidae</taxon>
        <taxon>Cottoperca</taxon>
    </lineage>
</organism>
<dbReference type="PRINTS" id="PR00053">
    <property type="entry name" value="FORKHEAD"/>
</dbReference>
<feature type="compositionally biased region" description="Polar residues" evidence="5">
    <location>
        <begin position="103"/>
        <end position="116"/>
    </location>
</feature>
<evidence type="ECO:0000259" key="6">
    <source>
        <dbReference type="PROSITE" id="PS50039"/>
    </source>
</evidence>
<dbReference type="InterPro" id="IPR047519">
    <property type="entry name" value="FH_FOXQ2-like"/>
</dbReference>
<dbReference type="GO" id="GO:0000978">
    <property type="term" value="F:RNA polymerase II cis-regulatory region sequence-specific DNA binding"/>
    <property type="evidence" value="ECO:0007669"/>
    <property type="project" value="TreeGrafter"/>
</dbReference>
<sequence>MTMEDRSSCTGGRERLGLSFTIDYLLFNKGVKGSKEEATGSRTAEQTTNNMLNHPKPEEVGICSEIQEKRLQRSAAETEEREVKEEEGDEEQQEEGQEEVTTATSTSSGQEKSADKPNQSYIALISKAILASEQKKLLLCDIYQWIMDHYPYFKSKDKNWRNSVRHNLSLNDCFIKAGRSDNGKGHFWAIHPTNYQDFSNGDYHCRRARRRVRRVAGQLPLSSLRSPYHPAFTRPHRTTSYVIPEVRCLISPHQCLPPRGRVDLLIGSCDQTYGGTRHRPQLPGDKSRLVGFFPPPLFHRAEEPSSSTEEEVSSRH</sequence>
<keyword evidence="2 4" id="KW-0238">DNA-binding</keyword>
<dbReference type="PANTHER" id="PTHR11829:SF142">
    <property type="entry name" value="FORK-HEAD DOMAIN-CONTAINING PROTEIN"/>
    <property type="match status" value="1"/>
</dbReference>
<dbReference type="InParanoid" id="A0A6J2PIP1"/>
<proteinExistence type="predicted"/>
<gene>
    <name evidence="8" type="primary">foxq2</name>
</gene>
<dbReference type="GeneID" id="115006988"/>
<dbReference type="SUPFAM" id="SSF46785">
    <property type="entry name" value="Winged helix' DNA-binding domain"/>
    <property type="match status" value="1"/>
</dbReference>
<reference evidence="8" key="1">
    <citation type="submission" date="2025-08" db="UniProtKB">
        <authorList>
            <consortium name="RefSeq"/>
        </authorList>
    </citation>
    <scope>IDENTIFICATION</scope>
</reference>
<evidence type="ECO:0000256" key="5">
    <source>
        <dbReference type="SAM" id="MobiDB-lite"/>
    </source>
</evidence>
<dbReference type="GO" id="GO:0030154">
    <property type="term" value="P:cell differentiation"/>
    <property type="evidence" value="ECO:0007669"/>
    <property type="project" value="TreeGrafter"/>
</dbReference>
<dbReference type="InterPro" id="IPR001766">
    <property type="entry name" value="Fork_head_dom"/>
</dbReference>
<feature type="domain" description="Fork-head" evidence="6">
    <location>
        <begin position="116"/>
        <end position="209"/>
    </location>
</feature>
<feature type="compositionally biased region" description="Basic and acidic residues" evidence="5">
    <location>
        <begin position="70"/>
        <end position="84"/>
    </location>
</feature>
<dbReference type="AlphaFoldDB" id="A0A6J2PIP1"/>
<dbReference type="PROSITE" id="PS50039">
    <property type="entry name" value="FORK_HEAD_3"/>
    <property type="match status" value="1"/>
</dbReference>
<comment type="subcellular location">
    <subcellularLocation>
        <location evidence="1 4">Nucleus</location>
    </subcellularLocation>
</comment>
<evidence type="ECO:0000313" key="7">
    <source>
        <dbReference type="Proteomes" id="UP000504630"/>
    </source>
</evidence>
<feature type="compositionally biased region" description="Acidic residues" evidence="5">
    <location>
        <begin position="85"/>
        <end position="98"/>
    </location>
</feature>
<dbReference type="PANTHER" id="PTHR11829">
    <property type="entry name" value="FORKHEAD BOX PROTEIN"/>
    <property type="match status" value="1"/>
</dbReference>